<gene>
    <name evidence="4" type="ORF">CR203_07665</name>
</gene>
<protein>
    <submittedName>
        <fullName evidence="4">C4-dicarboxylate ABC transporter</fullName>
    </submittedName>
</protein>
<dbReference type="GO" id="GO:0030246">
    <property type="term" value="F:carbohydrate binding"/>
    <property type="evidence" value="ECO:0007669"/>
    <property type="project" value="TreeGrafter"/>
</dbReference>
<evidence type="ECO:0000256" key="3">
    <source>
        <dbReference type="SAM" id="SignalP"/>
    </source>
</evidence>
<feature type="compositionally biased region" description="Acidic residues" evidence="2">
    <location>
        <begin position="32"/>
        <end position="55"/>
    </location>
</feature>
<evidence type="ECO:0000313" key="4">
    <source>
        <dbReference type="EMBL" id="RKL68349.1"/>
    </source>
</evidence>
<keyword evidence="5" id="KW-1185">Reference proteome</keyword>
<dbReference type="SUPFAM" id="SSF53850">
    <property type="entry name" value="Periplasmic binding protein-like II"/>
    <property type="match status" value="1"/>
</dbReference>
<reference evidence="4 5" key="1">
    <citation type="submission" date="2017-10" db="EMBL/GenBank/DDBJ databases">
        <title>Bacillus sp. nov., a halophilic bacterium isolated from a Keqin Lake.</title>
        <authorList>
            <person name="Wang H."/>
        </authorList>
    </citation>
    <scope>NUCLEOTIDE SEQUENCE [LARGE SCALE GENOMIC DNA]</scope>
    <source>
        <strain evidence="4 5">KCTC 13187</strain>
    </source>
</reference>
<dbReference type="EMBL" id="PDOE01000002">
    <property type="protein sequence ID" value="RKL68349.1"/>
    <property type="molecule type" value="Genomic_DNA"/>
</dbReference>
<dbReference type="Gene3D" id="3.40.190.170">
    <property type="entry name" value="Bacterial extracellular solute-binding protein, family 7"/>
    <property type="match status" value="1"/>
</dbReference>
<feature type="region of interest" description="Disordered" evidence="2">
    <location>
        <begin position="25"/>
        <end position="70"/>
    </location>
</feature>
<evidence type="ECO:0000256" key="1">
    <source>
        <dbReference type="ARBA" id="ARBA00022729"/>
    </source>
</evidence>
<sequence>MSKKWILLSVATLLVVLVLAACGGDSNVSQEDPTEATDNTADEAADNTANEEENNEAGNNEAEPAEEKESYQFRLAETHAPDYPTTLADKHFAELVGERSDGRITIDVFPSASLGEESAVLEQVQLGSIDFTRTSAGPMAEFNEDFGVFSLPYIFDDDDHVWNFLLSEHGDNLLKSLESSNMMGLAYYSSGARHFYSSEPINSLEDLEGQKIRVQQNAINIDLMNALGASATPMDFGEVFSGLQTGVIDAAENNYPSYYSTRHFEVAPYYILDGHQRVPEVLVASSSTWEILDEEDQELIKQAAIDSIDFQRENWAEFEAFAEEEVRAAGATIIEVDDVSVWQEAASTVIDEHGEQYREVLDAIESVR</sequence>
<evidence type="ECO:0000313" key="5">
    <source>
        <dbReference type="Proteomes" id="UP000281498"/>
    </source>
</evidence>
<proteinExistence type="predicted"/>
<dbReference type="CDD" id="cd13671">
    <property type="entry name" value="PBP2_TRAP_SBP_like_3"/>
    <property type="match status" value="1"/>
</dbReference>
<dbReference type="PANTHER" id="PTHR33376:SF2">
    <property type="entry name" value="DICARBOXYLATE-BINDING PERIPLASMIC PROTEIN"/>
    <property type="match status" value="1"/>
</dbReference>
<dbReference type="GO" id="GO:0055085">
    <property type="term" value="P:transmembrane transport"/>
    <property type="evidence" value="ECO:0007669"/>
    <property type="project" value="InterPro"/>
</dbReference>
<name>A0A3A9K809_9BACI</name>
<dbReference type="RefSeq" id="WP_110938689.1">
    <property type="nucleotide sequence ID" value="NZ_KZ614147.1"/>
</dbReference>
<feature type="signal peptide" evidence="3">
    <location>
        <begin position="1"/>
        <end position="20"/>
    </location>
</feature>
<keyword evidence="1 3" id="KW-0732">Signal</keyword>
<dbReference type="OrthoDB" id="9776801at2"/>
<accession>A0A3A9K809</accession>
<dbReference type="PANTHER" id="PTHR33376">
    <property type="match status" value="1"/>
</dbReference>
<dbReference type="PROSITE" id="PS51257">
    <property type="entry name" value="PROKAR_LIPOPROTEIN"/>
    <property type="match status" value="1"/>
</dbReference>
<dbReference type="InterPro" id="IPR004682">
    <property type="entry name" value="TRAP_DctP"/>
</dbReference>
<evidence type="ECO:0000256" key="2">
    <source>
        <dbReference type="SAM" id="MobiDB-lite"/>
    </source>
</evidence>
<comment type="caution">
    <text evidence="4">The sequence shown here is derived from an EMBL/GenBank/DDBJ whole genome shotgun (WGS) entry which is preliminary data.</text>
</comment>
<organism evidence="4 5">
    <name type="scientific">Salipaludibacillus neizhouensis</name>
    <dbReference type="NCBI Taxonomy" id="885475"/>
    <lineage>
        <taxon>Bacteria</taxon>
        <taxon>Bacillati</taxon>
        <taxon>Bacillota</taxon>
        <taxon>Bacilli</taxon>
        <taxon>Bacillales</taxon>
        <taxon>Bacillaceae</taxon>
    </lineage>
</organism>
<dbReference type="InterPro" id="IPR018389">
    <property type="entry name" value="DctP_fam"/>
</dbReference>
<feature type="chain" id="PRO_5038926451" evidence="3">
    <location>
        <begin position="21"/>
        <end position="368"/>
    </location>
</feature>
<dbReference type="GO" id="GO:0030288">
    <property type="term" value="C:outer membrane-bounded periplasmic space"/>
    <property type="evidence" value="ECO:0007669"/>
    <property type="project" value="InterPro"/>
</dbReference>
<dbReference type="Pfam" id="PF03480">
    <property type="entry name" value="DctP"/>
    <property type="match status" value="1"/>
</dbReference>
<dbReference type="NCBIfam" id="NF037995">
    <property type="entry name" value="TRAP_S1"/>
    <property type="match status" value="1"/>
</dbReference>
<dbReference type="InterPro" id="IPR038404">
    <property type="entry name" value="TRAP_DctP_sf"/>
</dbReference>
<dbReference type="Proteomes" id="UP000281498">
    <property type="component" value="Unassembled WGS sequence"/>
</dbReference>
<dbReference type="PIRSF" id="PIRSF006470">
    <property type="entry name" value="DctB"/>
    <property type="match status" value="1"/>
</dbReference>
<dbReference type="AlphaFoldDB" id="A0A3A9K809"/>
<dbReference type="NCBIfam" id="TIGR00787">
    <property type="entry name" value="dctP"/>
    <property type="match status" value="1"/>
</dbReference>